<accession>A0ABS7TU30</accession>
<dbReference type="PROSITE" id="PS51257">
    <property type="entry name" value="PROKAR_LIPOPROTEIN"/>
    <property type="match status" value="1"/>
</dbReference>
<evidence type="ECO:0000313" key="2">
    <source>
        <dbReference type="EMBL" id="MBZ5711738.1"/>
    </source>
</evidence>
<evidence type="ECO:0000313" key="3">
    <source>
        <dbReference type="Proteomes" id="UP001139031"/>
    </source>
</evidence>
<dbReference type="InterPro" id="IPR036034">
    <property type="entry name" value="PDZ_sf"/>
</dbReference>
<reference evidence="2" key="1">
    <citation type="submission" date="2021-08" db="EMBL/GenBank/DDBJ databases">
        <authorList>
            <person name="Stevens D.C."/>
        </authorList>
    </citation>
    <scope>NUCLEOTIDE SEQUENCE</scope>
    <source>
        <strain evidence="2">DSM 53165</strain>
    </source>
</reference>
<dbReference type="Proteomes" id="UP001139031">
    <property type="component" value="Unassembled WGS sequence"/>
</dbReference>
<feature type="signal peptide" evidence="1">
    <location>
        <begin position="1"/>
        <end position="20"/>
    </location>
</feature>
<feature type="chain" id="PRO_5045404186" description="Tail specific protease domain-containing protein" evidence="1">
    <location>
        <begin position="21"/>
        <end position="755"/>
    </location>
</feature>
<keyword evidence="3" id="KW-1185">Reference proteome</keyword>
<dbReference type="SUPFAM" id="SSF52096">
    <property type="entry name" value="ClpP/crotonase"/>
    <property type="match status" value="1"/>
</dbReference>
<proteinExistence type="predicted"/>
<evidence type="ECO:0000256" key="1">
    <source>
        <dbReference type="SAM" id="SignalP"/>
    </source>
</evidence>
<gene>
    <name evidence="2" type="ORF">K7C98_21055</name>
</gene>
<keyword evidence="1" id="KW-0732">Signal</keyword>
<organism evidence="2 3">
    <name type="scientific">Nannocystis pusilla</name>
    <dbReference type="NCBI Taxonomy" id="889268"/>
    <lineage>
        <taxon>Bacteria</taxon>
        <taxon>Pseudomonadati</taxon>
        <taxon>Myxococcota</taxon>
        <taxon>Polyangia</taxon>
        <taxon>Nannocystales</taxon>
        <taxon>Nannocystaceae</taxon>
        <taxon>Nannocystis</taxon>
    </lineage>
</organism>
<dbReference type="Gene3D" id="2.60.120.260">
    <property type="entry name" value="Galactose-binding domain-like"/>
    <property type="match status" value="1"/>
</dbReference>
<dbReference type="Gene3D" id="3.90.226.10">
    <property type="entry name" value="2-enoyl-CoA Hydratase, Chain A, domain 1"/>
    <property type="match status" value="1"/>
</dbReference>
<comment type="caution">
    <text evidence="2">The sequence shown here is derived from an EMBL/GenBank/DDBJ whole genome shotgun (WGS) entry which is preliminary data.</text>
</comment>
<protein>
    <recommendedName>
        <fullName evidence="4">Tail specific protease domain-containing protein</fullName>
    </recommendedName>
</protein>
<dbReference type="Gene3D" id="2.30.42.10">
    <property type="match status" value="1"/>
</dbReference>
<dbReference type="EMBL" id="JAIRAU010000027">
    <property type="protein sequence ID" value="MBZ5711738.1"/>
    <property type="molecule type" value="Genomic_DNA"/>
</dbReference>
<dbReference type="RefSeq" id="WP_224193499.1">
    <property type="nucleotide sequence ID" value="NZ_JAIRAU010000027.1"/>
</dbReference>
<sequence length="755" mass="80301">MPTSRTTCLFLFTGALGVFACDDTCPEVPVPLASIDATCGPTAVGTVPVVNGSFEALHDPLAGWSLRDASGTGVTRLAGLDGCAAIALTPADDRFAASAQLTQVVPAAAVRGQRVRLNAYVRAETTGGSRPGLAVHARAGERRRVVDGAAIRFKDGAWALRGVEFDVPRDADTIELAVHLGEAARVELDGVTLDRVGPACPGCDPPAPLGERELDNLLAYTRLLGHVRWFYPADQVEHGDWNHLALAGVQTVLAADSPAALADALERVFQPRAPLVRVAVGRPTLAPFARPTDATRALVWRHGDKSQRVDRDSLVGHVPEDISVPEPGVPHAVPLARGLVASMPYAVWAAASSLPLPGRSDPPLTKPPGFTPAAGDRLTRLAAIAVLGARLSQFSPHVARDRDAWEHVLRDSFARAAVARDRFELREVAWRLFAAIGDTPAQAHVDNDVELVHRLALRWTWLEDQVVVTAVDPARAPDLRVGDVVLALDGVPVELALRDVLEYAPGRTDARRMLWALSRLSRGQTDEPRALTVRRDDGEHTVAVATVPVRLAPAVRPGPKIRDLAPGLLHVDLSGLDPADLRAAAERIAAADAAILDTRGGVTRKIVELLVPPAPLPERHTIWPEGQHAWRDPDAAPTAPREPMALPSRLVVLTDAGAVHHTEPLLHALRTDHGARLVGSPTAGATAEVRAFKLPGGLVVDYTHGEPLAVGRDPFTPLAPDVAVTPTLAGLRAGRDEVLERALAELQPSDVPGTE</sequence>
<name>A0ABS7TU30_9BACT</name>
<dbReference type="InterPro" id="IPR029045">
    <property type="entry name" value="ClpP/crotonase-like_dom_sf"/>
</dbReference>
<evidence type="ECO:0008006" key="4">
    <source>
        <dbReference type="Google" id="ProtNLM"/>
    </source>
</evidence>